<comment type="cofactor">
    <cofactor evidence="8">
        <name>Zn(2+)</name>
        <dbReference type="ChEBI" id="CHEBI:29105"/>
    </cofactor>
    <text evidence="8">Binds 1 zinc ion.</text>
</comment>
<keyword evidence="8" id="KW-0479">Metal-binding</keyword>
<accession>A0A9X0ZXJ8</accession>
<dbReference type="GO" id="GO:0008270">
    <property type="term" value="F:zinc ion binding"/>
    <property type="evidence" value="ECO:0007669"/>
    <property type="project" value="UniProtKB-UniRule"/>
</dbReference>
<dbReference type="EMBL" id="JAGJWT010000001">
    <property type="protein sequence ID" value="MBS9339275.1"/>
    <property type="molecule type" value="Genomic_DNA"/>
</dbReference>
<keyword evidence="4 8" id="KW-0067">ATP-binding</keyword>
<evidence type="ECO:0000256" key="4">
    <source>
        <dbReference type="ARBA" id="ARBA00022840"/>
    </source>
</evidence>
<dbReference type="Proteomes" id="UP000708805">
    <property type="component" value="Unassembled WGS sequence"/>
</dbReference>
<keyword evidence="5 8" id="KW-0805">Transcription regulation</keyword>
<comment type="caution">
    <text evidence="11">The sequence shown here is derived from an EMBL/GenBank/DDBJ whole genome shotgun (WGS) entry which is preliminary data.</text>
</comment>
<evidence type="ECO:0000259" key="9">
    <source>
        <dbReference type="PROSITE" id="PS51161"/>
    </source>
</evidence>
<evidence type="ECO:0000256" key="7">
    <source>
        <dbReference type="ARBA" id="ARBA00023163"/>
    </source>
</evidence>
<dbReference type="NCBIfam" id="TIGR00244">
    <property type="entry name" value="transcriptional regulator NrdR"/>
    <property type="match status" value="1"/>
</dbReference>
<name>A0A9X0ZXJ8_NEIEL</name>
<dbReference type="GO" id="GO:0003677">
    <property type="term" value="F:DNA binding"/>
    <property type="evidence" value="ECO:0007669"/>
    <property type="project" value="UniProtKB-KW"/>
</dbReference>
<keyword evidence="1 8" id="KW-0678">Repressor</keyword>
<comment type="similarity">
    <text evidence="8">Belongs to the NrdR family.</text>
</comment>
<dbReference type="HAMAP" id="MF_00440">
    <property type="entry name" value="NrdR"/>
    <property type="match status" value="1"/>
</dbReference>
<dbReference type="InterPro" id="IPR005144">
    <property type="entry name" value="ATP-cone_dom"/>
</dbReference>
<feature type="domain" description="ATP-cone" evidence="9">
    <location>
        <begin position="49"/>
        <end position="139"/>
    </location>
</feature>
<evidence type="ECO:0000313" key="12">
    <source>
        <dbReference type="Proteomes" id="UP000708805"/>
    </source>
</evidence>
<dbReference type="InterPro" id="IPR055173">
    <property type="entry name" value="NrdR-like_N"/>
</dbReference>
<evidence type="ECO:0000256" key="6">
    <source>
        <dbReference type="ARBA" id="ARBA00023125"/>
    </source>
</evidence>
<dbReference type="AlphaFoldDB" id="A0A9X0ZXJ8"/>
<dbReference type="EMBL" id="JAGJWT010000010">
    <property type="protein sequence ID" value="MBS9341201.1"/>
    <property type="molecule type" value="Genomic_DNA"/>
</dbReference>
<dbReference type="InterPro" id="IPR003796">
    <property type="entry name" value="RNR_NrdR-like"/>
</dbReference>
<evidence type="ECO:0000256" key="3">
    <source>
        <dbReference type="ARBA" id="ARBA00022771"/>
    </source>
</evidence>
<comment type="function">
    <text evidence="8">Negatively regulates transcription of bacterial ribonucleotide reductase nrd genes and operons by binding to NrdR-boxes.</text>
</comment>
<keyword evidence="7 8" id="KW-0804">Transcription</keyword>
<dbReference type="PROSITE" id="PS51161">
    <property type="entry name" value="ATP_CONE"/>
    <property type="match status" value="1"/>
</dbReference>
<protein>
    <recommendedName>
        <fullName evidence="8">Transcriptional repressor NrdR</fullName>
    </recommendedName>
</protein>
<dbReference type="RefSeq" id="WP_003770053.1">
    <property type="nucleotide sequence ID" value="NZ_JAGJWT010000001.1"/>
</dbReference>
<dbReference type="GO" id="GO:0045892">
    <property type="term" value="P:negative regulation of DNA-templated transcription"/>
    <property type="evidence" value="ECO:0007669"/>
    <property type="project" value="UniProtKB-UniRule"/>
</dbReference>
<keyword evidence="3 8" id="KW-0863">Zinc-finger</keyword>
<sequence length="163" mass="18373">MKCPFCQQPNTLVTDSRLTDEGSSIRRRRRCPSCDKRFITTETLDVRLPDIIKSNGSRVPYNAHKLRTSLERALHKRPFGSEDVDDLVAKIEGRLYRLGEKEVPSRLIGEMAMQALLDTDQVAYVRFASVYKSFNDVSEFTRAIATLPAHTDADNPPADGQTS</sequence>
<gene>
    <name evidence="8 11" type="primary">nrdR</name>
    <name evidence="10" type="ORF">J8641_00145</name>
    <name evidence="11" type="ORF">J8641_10395</name>
</gene>
<evidence type="ECO:0000256" key="8">
    <source>
        <dbReference type="HAMAP-Rule" id="MF_00440"/>
    </source>
</evidence>
<keyword evidence="8" id="KW-0862">Zinc</keyword>
<dbReference type="GO" id="GO:0005524">
    <property type="term" value="F:ATP binding"/>
    <property type="evidence" value="ECO:0007669"/>
    <property type="project" value="UniProtKB-UniRule"/>
</dbReference>
<dbReference type="Pfam" id="PF22811">
    <property type="entry name" value="Zn_ribbon_NrdR"/>
    <property type="match status" value="1"/>
</dbReference>
<dbReference type="PANTHER" id="PTHR30455:SF2">
    <property type="entry name" value="TRANSCRIPTIONAL REPRESSOR NRDR"/>
    <property type="match status" value="1"/>
</dbReference>
<keyword evidence="2 8" id="KW-0547">Nucleotide-binding</keyword>
<organism evidence="11 12">
    <name type="scientific">Neisseria elongata subsp. nitroreducens</name>
    <dbReference type="NCBI Taxonomy" id="90367"/>
    <lineage>
        <taxon>Bacteria</taxon>
        <taxon>Pseudomonadati</taxon>
        <taxon>Pseudomonadota</taxon>
        <taxon>Betaproteobacteria</taxon>
        <taxon>Neisseriales</taxon>
        <taxon>Neisseriaceae</taxon>
        <taxon>Neisseria</taxon>
    </lineage>
</organism>
<feature type="zinc finger region" evidence="8">
    <location>
        <begin position="3"/>
        <end position="34"/>
    </location>
</feature>
<dbReference type="PANTHER" id="PTHR30455">
    <property type="entry name" value="TRANSCRIPTIONAL REPRESSOR NRDR"/>
    <property type="match status" value="1"/>
</dbReference>
<evidence type="ECO:0000313" key="11">
    <source>
        <dbReference type="EMBL" id="MBS9341201.1"/>
    </source>
</evidence>
<evidence type="ECO:0000256" key="2">
    <source>
        <dbReference type="ARBA" id="ARBA00022741"/>
    </source>
</evidence>
<evidence type="ECO:0000313" key="10">
    <source>
        <dbReference type="EMBL" id="MBS9339275.1"/>
    </source>
</evidence>
<evidence type="ECO:0000256" key="1">
    <source>
        <dbReference type="ARBA" id="ARBA00022491"/>
    </source>
</evidence>
<dbReference type="Pfam" id="PF03477">
    <property type="entry name" value="ATP-cone"/>
    <property type="match status" value="1"/>
</dbReference>
<keyword evidence="6 8" id="KW-0238">DNA-binding</keyword>
<evidence type="ECO:0000256" key="5">
    <source>
        <dbReference type="ARBA" id="ARBA00023015"/>
    </source>
</evidence>
<reference evidence="11" key="1">
    <citation type="submission" date="2021-04" db="EMBL/GenBank/DDBJ databases">
        <title>Genomic characterization of endocarditis-associated Neisseria elongata subsp. nitroreducens.</title>
        <authorList>
            <person name="Schorner M."/>
            <person name="Passarelli-Araujo H."/>
            <person name="Scheffer M."/>
            <person name="Barazzetti F."/>
            <person name="Martins J."/>
            <person name="Machado H."/>
            <person name="Palmeiro J."/>
            <person name="Bazzo M."/>
        </authorList>
    </citation>
    <scope>NUCLEOTIDE SEQUENCE</scope>
    <source>
        <strain evidence="11">Nel_M001</strain>
    </source>
</reference>
<proteinExistence type="inferred from homology"/>